<organism evidence="3 4">
    <name type="scientific">Chryseobacterium paridis</name>
    <dbReference type="NCBI Taxonomy" id="2800328"/>
    <lineage>
        <taxon>Bacteria</taxon>
        <taxon>Pseudomonadati</taxon>
        <taxon>Bacteroidota</taxon>
        <taxon>Flavobacteriia</taxon>
        <taxon>Flavobacteriales</taxon>
        <taxon>Weeksellaceae</taxon>
        <taxon>Chryseobacterium group</taxon>
        <taxon>Chryseobacterium</taxon>
    </lineage>
</organism>
<proteinExistence type="predicted"/>
<dbReference type="SUPFAM" id="SSF75011">
    <property type="entry name" value="3-carboxy-cis,cis-mucoante lactonizing enzyme"/>
    <property type="match status" value="1"/>
</dbReference>
<dbReference type="Proteomes" id="UP000628669">
    <property type="component" value="Unassembled WGS sequence"/>
</dbReference>
<evidence type="ECO:0000313" key="4">
    <source>
        <dbReference type="Proteomes" id="UP000628669"/>
    </source>
</evidence>
<dbReference type="EMBL" id="JAENHK010000005">
    <property type="protein sequence ID" value="MBK1895402.1"/>
    <property type="molecule type" value="Genomic_DNA"/>
</dbReference>
<accession>A0ABS1FSJ6</accession>
<protein>
    <submittedName>
        <fullName evidence="3">T9SS type A sorting domain-containing protein</fullName>
    </submittedName>
</protein>
<keyword evidence="4" id="KW-1185">Reference proteome</keyword>
<evidence type="ECO:0000259" key="2">
    <source>
        <dbReference type="Pfam" id="PF18962"/>
    </source>
</evidence>
<dbReference type="NCBIfam" id="TIGR04183">
    <property type="entry name" value="Por_Secre_tail"/>
    <property type="match status" value="1"/>
</dbReference>
<reference evidence="4" key="1">
    <citation type="submission" date="2021-01" db="EMBL/GenBank/DDBJ databases">
        <title>Genome public.</title>
        <authorList>
            <person name="Liu C."/>
            <person name="Sun Q."/>
        </authorList>
    </citation>
    <scope>NUCLEOTIDE SEQUENCE [LARGE SCALE GENOMIC DNA]</scope>
    <source>
        <strain evidence="4">YIM B02567</strain>
    </source>
</reference>
<dbReference type="RefSeq" id="WP_200244350.1">
    <property type="nucleotide sequence ID" value="NZ_JAENHK010000005.1"/>
</dbReference>
<gene>
    <name evidence="3" type="ORF">JHL15_06535</name>
</gene>
<sequence length="347" mass="38447">MNLILKTLFLGAFFILIKIDSQEFYVDTTLNFTSNVNKVYKLNVSNTSQVEETFCAPTNPANEVYTDIAIDVSNNLYYVTTSGSLYRKNSSNATCEFLGDFTNPYGSIKALVSDSGPYLYAVGSPTKLYKYEISTGTFSYMGDLPAGQYIAGDLFFYNRRLFATTLTGILEINMNTPSASCPFINFGVLSNLFSAFSIHYGSYSKVYVIGSSASGSTLYELDMINKVLGPPIRTYNYQINGAAAYYDLTGIESTCIPTLGVNETNTTGIYFNVINPTKNNIICKTNIERDQITSIQLFDNSGRLIKDFSSQNSIEKLDISDLSHGQYLLIVTTKNGEKYTKKIITSL</sequence>
<keyword evidence="1" id="KW-0732">Signal</keyword>
<evidence type="ECO:0000256" key="1">
    <source>
        <dbReference type="ARBA" id="ARBA00022729"/>
    </source>
</evidence>
<feature type="domain" description="Secretion system C-terminal sorting" evidence="2">
    <location>
        <begin position="275"/>
        <end position="344"/>
    </location>
</feature>
<evidence type="ECO:0000313" key="3">
    <source>
        <dbReference type="EMBL" id="MBK1895402.1"/>
    </source>
</evidence>
<name>A0ABS1FSJ6_9FLAO</name>
<dbReference type="InterPro" id="IPR026444">
    <property type="entry name" value="Secre_tail"/>
</dbReference>
<dbReference type="Pfam" id="PF18962">
    <property type="entry name" value="Por_Secre_tail"/>
    <property type="match status" value="1"/>
</dbReference>
<comment type="caution">
    <text evidence="3">The sequence shown here is derived from an EMBL/GenBank/DDBJ whole genome shotgun (WGS) entry which is preliminary data.</text>
</comment>